<dbReference type="KEGG" id="jre:109005296"/>
<evidence type="ECO:0000313" key="5">
    <source>
        <dbReference type="RefSeq" id="XP_018839695.2"/>
    </source>
</evidence>
<gene>
    <name evidence="5" type="primary">LOC109005296</name>
</gene>
<dbReference type="AlphaFoldDB" id="A0A2I4G736"/>
<proteinExistence type="predicted"/>
<dbReference type="PANTHER" id="PTHR31286:SF62">
    <property type="entry name" value="ZINC FINGER, CCHC-TYPE-LIKE PROTEIN"/>
    <property type="match status" value="1"/>
</dbReference>
<evidence type="ECO:0000259" key="3">
    <source>
        <dbReference type="Pfam" id="PF14392"/>
    </source>
</evidence>
<dbReference type="PANTHER" id="PTHR31286">
    <property type="entry name" value="GLYCINE-RICH CELL WALL STRUCTURAL PROTEIN 1.8-LIKE"/>
    <property type="match status" value="1"/>
</dbReference>
<evidence type="ECO:0000259" key="2">
    <source>
        <dbReference type="Pfam" id="PF14111"/>
    </source>
</evidence>
<dbReference type="GeneID" id="109005296"/>
<dbReference type="Pfam" id="PF14111">
    <property type="entry name" value="DUF4283"/>
    <property type="match status" value="1"/>
</dbReference>
<evidence type="ECO:0000256" key="1">
    <source>
        <dbReference type="SAM" id="MobiDB-lite"/>
    </source>
</evidence>
<reference evidence="5" key="1">
    <citation type="submission" date="2025-08" db="UniProtKB">
        <authorList>
            <consortium name="RefSeq"/>
        </authorList>
    </citation>
    <scope>IDENTIFICATION</scope>
    <source>
        <tissue evidence="5">Leaves</tissue>
    </source>
</reference>
<dbReference type="InterPro" id="IPR025558">
    <property type="entry name" value="DUF4283"/>
</dbReference>
<feature type="compositionally biased region" description="Polar residues" evidence="1">
    <location>
        <begin position="260"/>
        <end position="269"/>
    </location>
</feature>
<dbReference type="RefSeq" id="XP_018839695.2">
    <property type="nucleotide sequence ID" value="XM_018984150.2"/>
</dbReference>
<dbReference type="Proteomes" id="UP000235220">
    <property type="component" value="Chromosome 3"/>
</dbReference>
<protein>
    <submittedName>
        <fullName evidence="5">Uncharacterized protein LOC109005296</fullName>
    </submittedName>
</protein>
<dbReference type="InParanoid" id="A0A2I4G736"/>
<accession>A0A2I4G736</accession>
<dbReference type="InterPro" id="IPR025836">
    <property type="entry name" value="Zn_knuckle_CX2CX4HX4C"/>
</dbReference>
<feature type="domain" description="Zinc knuckle CX2CX4HX4C" evidence="3">
    <location>
        <begin position="175"/>
        <end position="220"/>
    </location>
</feature>
<name>A0A2I4G736_JUGRE</name>
<sequence length="315" mass="36365">MEEIEVEWERLRLNDEESIPIPMDFGNMEELRKKGERSLVGRICSDRTIGKETVRKMMEKIWRVNMSMEFNEIGTNTFVVTFANCGDRNRVLAGCPWLFDSHLFALKPFDGSTQAHLLDFTTAIFWIQMHNLPLGGMNCKMGELIGKSIGKVLEVEGEENEVTWGRFLRVKVECDLTKPLARGRTVSFEGTQLWIPFRYENLPRICFRCGCIMHSKKGCLGEELGDTNEDTNSKQFGVWMRAKTVRRNHTYRQPKASGMERNSTNTDQGENGEEVRDRGVLRKEKGSMEDGVETTEVIEMTKAFEKQKMIHIRDF</sequence>
<dbReference type="OrthoDB" id="1096772at2759"/>
<evidence type="ECO:0000313" key="4">
    <source>
        <dbReference type="Proteomes" id="UP000235220"/>
    </source>
</evidence>
<organism evidence="4 5">
    <name type="scientific">Juglans regia</name>
    <name type="common">English walnut</name>
    <dbReference type="NCBI Taxonomy" id="51240"/>
    <lineage>
        <taxon>Eukaryota</taxon>
        <taxon>Viridiplantae</taxon>
        <taxon>Streptophyta</taxon>
        <taxon>Embryophyta</taxon>
        <taxon>Tracheophyta</taxon>
        <taxon>Spermatophyta</taxon>
        <taxon>Magnoliopsida</taxon>
        <taxon>eudicotyledons</taxon>
        <taxon>Gunneridae</taxon>
        <taxon>Pentapetalae</taxon>
        <taxon>rosids</taxon>
        <taxon>fabids</taxon>
        <taxon>Fagales</taxon>
        <taxon>Juglandaceae</taxon>
        <taxon>Juglans</taxon>
    </lineage>
</organism>
<keyword evidence="4" id="KW-1185">Reference proteome</keyword>
<dbReference type="Pfam" id="PF14392">
    <property type="entry name" value="zf-CCHC_4"/>
    <property type="match status" value="1"/>
</dbReference>
<dbReference type="InterPro" id="IPR040256">
    <property type="entry name" value="At4g02000-like"/>
</dbReference>
<dbReference type="FunCoup" id="A0A2I4G736">
    <property type="interactions" value="4"/>
</dbReference>
<feature type="domain" description="DUF4283" evidence="2">
    <location>
        <begin position="36"/>
        <end position="109"/>
    </location>
</feature>
<feature type="region of interest" description="Disordered" evidence="1">
    <location>
        <begin position="251"/>
        <end position="279"/>
    </location>
</feature>